<dbReference type="PANTHER" id="PTHR10073:SF47">
    <property type="entry name" value="DNA MISMATCH REPAIR PROTEIN MLH3"/>
    <property type="match status" value="1"/>
</dbReference>
<dbReference type="GO" id="GO:0006298">
    <property type="term" value="P:mismatch repair"/>
    <property type="evidence" value="ECO:0007669"/>
    <property type="project" value="InterPro"/>
</dbReference>
<feature type="region of interest" description="Disordered" evidence="2">
    <location>
        <begin position="410"/>
        <end position="477"/>
    </location>
</feature>
<dbReference type="InterPro" id="IPR014790">
    <property type="entry name" value="MutL_C"/>
</dbReference>
<evidence type="ECO:0000313" key="4">
    <source>
        <dbReference type="EMBL" id="PSN63935.1"/>
    </source>
</evidence>
<dbReference type="InterPro" id="IPR036890">
    <property type="entry name" value="HATPase_C_sf"/>
</dbReference>
<dbReference type="GO" id="GO:0005524">
    <property type="term" value="F:ATP binding"/>
    <property type="evidence" value="ECO:0007669"/>
    <property type="project" value="InterPro"/>
</dbReference>
<dbReference type="Gene3D" id="3.30.1540.20">
    <property type="entry name" value="MutL, C-terminal domain, dimerisation subdomain"/>
    <property type="match status" value="1"/>
</dbReference>
<dbReference type="STRING" id="1448308.A0A2T2NER7"/>
<dbReference type="InterPro" id="IPR042120">
    <property type="entry name" value="MutL_C_dimsub"/>
</dbReference>
<comment type="similarity">
    <text evidence="1">Belongs to the DNA mismatch repair MutL/HexB family.</text>
</comment>
<dbReference type="GO" id="GO:0032300">
    <property type="term" value="C:mismatch repair complex"/>
    <property type="evidence" value="ECO:0007669"/>
    <property type="project" value="InterPro"/>
</dbReference>
<dbReference type="Proteomes" id="UP000240883">
    <property type="component" value="Unassembled WGS sequence"/>
</dbReference>
<name>A0A2T2NER7_CORCC</name>
<dbReference type="GO" id="GO:0016887">
    <property type="term" value="F:ATP hydrolysis activity"/>
    <property type="evidence" value="ECO:0007669"/>
    <property type="project" value="InterPro"/>
</dbReference>
<evidence type="ECO:0000256" key="2">
    <source>
        <dbReference type="SAM" id="MobiDB-lite"/>
    </source>
</evidence>
<dbReference type="InterPro" id="IPR037198">
    <property type="entry name" value="MutL_C_sf"/>
</dbReference>
<organism evidence="4 5">
    <name type="scientific">Corynespora cassiicola Philippines</name>
    <dbReference type="NCBI Taxonomy" id="1448308"/>
    <lineage>
        <taxon>Eukaryota</taxon>
        <taxon>Fungi</taxon>
        <taxon>Dikarya</taxon>
        <taxon>Ascomycota</taxon>
        <taxon>Pezizomycotina</taxon>
        <taxon>Dothideomycetes</taxon>
        <taxon>Pleosporomycetidae</taxon>
        <taxon>Pleosporales</taxon>
        <taxon>Corynesporascaceae</taxon>
        <taxon>Corynespora</taxon>
    </lineage>
</organism>
<reference evidence="4 5" key="1">
    <citation type="journal article" date="2018" name="Front. Microbiol.">
        <title>Genome-Wide Analysis of Corynespora cassiicola Leaf Fall Disease Putative Effectors.</title>
        <authorList>
            <person name="Lopez D."/>
            <person name="Ribeiro S."/>
            <person name="Label P."/>
            <person name="Fumanal B."/>
            <person name="Venisse J.S."/>
            <person name="Kohler A."/>
            <person name="de Oliveira R.R."/>
            <person name="Labutti K."/>
            <person name="Lipzen A."/>
            <person name="Lail K."/>
            <person name="Bauer D."/>
            <person name="Ohm R.A."/>
            <person name="Barry K.W."/>
            <person name="Spatafora J."/>
            <person name="Grigoriev I.V."/>
            <person name="Martin F.M."/>
            <person name="Pujade-Renaud V."/>
        </authorList>
    </citation>
    <scope>NUCLEOTIDE SEQUENCE [LARGE SCALE GENOMIC DNA]</scope>
    <source>
        <strain evidence="4 5">Philippines</strain>
    </source>
</reference>
<dbReference type="InterPro" id="IPR038973">
    <property type="entry name" value="MutL/Mlh/Pms-like"/>
</dbReference>
<feature type="compositionally biased region" description="Polar residues" evidence="2">
    <location>
        <begin position="442"/>
        <end position="453"/>
    </location>
</feature>
<dbReference type="AlphaFoldDB" id="A0A2T2NER7"/>
<proteinExistence type="inferred from homology"/>
<dbReference type="Gene3D" id="3.30.565.10">
    <property type="entry name" value="Histidine kinase-like ATPase, C-terminal domain"/>
    <property type="match status" value="1"/>
</dbReference>
<feature type="compositionally biased region" description="Basic residues" evidence="2">
    <location>
        <begin position="410"/>
        <end position="421"/>
    </location>
</feature>
<gene>
    <name evidence="4" type="ORF">BS50DRAFT_679128</name>
</gene>
<keyword evidence="5" id="KW-1185">Reference proteome</keyword>
<accession>A0A2T2NER7</accession>
<feature type="compositionally biased region" description="Basic and acidic residues" evidence="2">
    <location>
        <begin position="468"/>
        <end position="477"/>
    </location>
</feature>
<feature type="domain" description="MutL C-terminal dimerisation" evidence="3">
    <location>
        <begin position="695"/>
        <end position="907"/>
    </location>
</feature>
<evidence type="ECO:0000313" key="5">
    <source>
        <dbReference type="Proteomes" id="UP000240883"/>
    </source>
</evidence>
<dbReference type="EMBL" id="KZ678139">
    <property type="protein sequence ID" value="PSN63935.1"/>
    <property type="molecule type" value="Genomic_DNA"/>
</dbReference>
<protein>
    <recommendedName>
        <fullName evidence="3">MutL C-terminal dimerisation domain-containing protein</fullName>
    </recommendedName>
</protein>
<dbReference type="OrthoDB" id="429932at2759"/>
<evidence type="ECO:0000259" key="3">
    <source>
        <dbReference type="SMART" id="SM00853"/>
    </source>
</evidence>
<dbReference type="SUPFAM" id="SSF118116">
    <property type="entry name" value="DNA mismatch repair protein MutL"/>
    <property type="match status" value="1"/>
</dbReference>
<dbReference type="GO" id="GO:0140664">
    <property type="term" value="F:ATP-dependent DNA damage sensor activity"/>
    <property type="evidence" value="ECO:0007669"/>
    <property type="project" value="InterPro"/>
</dbReference>
<dbReference type="PANTHER" id="PTHR10073">
    <property type="entry name" value="DNA MISMATCH REPAIR PROTEIN MLH, PMS, MUTL"/>
    <property type="match status" value="1"/>
</dbReference>
<evidence type="ECO:0000256" key="1">
    <source>
        <dbReference type="ARBA" id="ARBA00006082"/>
    </source>
</evidence>
<dbReference type="SMART" id="SM00853">
    <property type="entry name" value="MutL_C"/>
    <property type="match status" value="1"/>
</dbReference>
<dbReference type="Pfam" id="PF13589">
    <property type="entry name" value="HATPase_c_3"/>
    <property type="match status" value="1"/>
</dbReference>
<dbReference type="SUPFAM" id="SSF55874">
    <property type="entry name" value="ATPase domain of HSP90 chaperone/DNA topoisomerase II/histidine kinase"/>
    <property type="match status" value="1"/>
</dbReference>
<sequence>MALAASSRAILPLPDHVVAQIKSSTAIVSLTGAVLELLKNSLDAGATSIHATVDFGRGGCVVEDNGWGIAPAEFSEYGSLGKPYCTSKYYSDEPCLGRKGTFLASLSAMSLLTIASRHHEYRSHNAITFHHSKTIDRQLPASRQHELVHHKHGTRVTVRNLFGNMPVRVKQRAAVAEQKTEHERLLEGLKWEVVGLMLSWRGSVSLKIRDAENRTLLNLNGSPATPARDSDNKVGKARSTEFQSMLNILTNANYISVDDWASWVPASASTSAIAIKGAISLDPAPTKRVQFISFGSGPLSAESGRNEVYDEVNRIFGLSSFGIVEDDVVDEAEKLRRQSDMRFKKDGYTNRQLTGRKGVDRYPMFHLRIFLRDYHILKKEDRFLDDEANLQAVLSVLNAMVTQWLSVHHFRPRQPRSRRKRPDIGSTPATEPSLEEYAPLSPLSSTSAGPRTSNCRKRKRTAAPTHAEPNRRLHFAEWTRMKSGQADFFDRTCTHGHRLSEDMLPSSYTVSGEKPLHDKGLSPHNGPTMFNAEPILPDSLASAKGNQNKIGPAQGDESDDTFEWTDPVAKKTCVLNARTGCAMPVAPCANQSFPARTGPLEASKSMWIRKKPVPTARTGHSWFNNVLQSWDNPIFKPSEKRIQQISPEDISTHAEGHNHAGQHHCSGLAMAKAFSESSIPDTSKLSKEGLSNASVIAQVDNKFILVRIHNESGPASNSTIASSALVMIDQHAADERIRVEQLLVQLCEPLSTEQAHLGYRSKLGQKSQISFTMLEKPMQFTVTPQERVLYTAHASSFAFWGILYDISTSRTSNGKEQALLIVNALPPSISERCRTDPKLLVSFLRSTVWKYAEEPQLQMSQNGEPPSASQSREAPSWVKRLSTCPQGLLDLVNSRACRSAIMFNDELSLEECRELVQKLSNCAFPFMCAHGRPSMVPLLDLGVAGASDGSSALGLGTEPPGEHKKKKFVEAWKRWQH</sequence>